<dbReference type="STRING" id="589865.DaAHT2_0302"/>
<protein>
    <submittedName>
        <fullName evidence="10">Muramoyltetrapeptide carboxypeptidase</fullName>
        <ecNumber evidence="10">3.4.17.13</ecNumber>
    </submittedName>
</protein>
<evidence type="ECO:0000256" key="5">
    <source>
        <dbReference type="ARBA" id="ARBA00022825"/>
    </source>
</evidence>
<dbReference type="PANTHER" id="PTHR30237:SF2">
    <property type="entry name" value="MUREIN TETRAPEPTIDE CARBOXYPEPTIDASE"/>
    <property type="match status" value="1"/>
</dbReference>
<evidence type="ECO:0000256" key="1">
    <source>
        <dbReference type="ARBA" id="ARBA00010233"/>
    </source>
</evidence>
<dbReference type="SUPFAM" id="SSF141986">
    <property type="entry name" value="LD-carboxypeptidase A C-terminal domain-like"/>
    <property type="match status" value="1"/>
</dbReference>
<dbReference type="GO" id="GO:0006508">
    <property type="term" value="P:proteolysis"/>
    <property type="evidence" value="ECO:0007669"/>
    <property type="project" value="UniProtKB-KW"/>
</dbReference>
<dbReference type="eggNOG" id="COG1619">
    <property type="taxonomic scope" value="Bacteria"/>
</dbReference>
<accession>D6Z6Q4</accession>
<evidence type="ECO:0000259" key="8">
    <source>
        <dbReference type="Pfam" id="PF02016"/>
    </source>
</evidence>
<dbReference type="InterPro" id="IPR040921">
    <property type="entry name" value="Peptidase_S66C"/>
</dbReference>
<dbReference type="FunCoup" id="D6Z6Q4">
    <property type="interactions" value="179"/>
</dbReference>
<dbReference type="GO" id="GO:0008236">
    <property type="term" value="F:serine-type peptidase activity"/>
    <property type="evidence" value="ECO:0007669"/>
    <property type="project" value="UniProtKB-KW"/>
</dbReference>
<evidence type="ECO:0000256" key="6">
    <source>
        <dbReference type="PIRSR" id="PIRSR028757-1"/>
    </source>
</evidence>
<feature type="region of interest" description="Disordered" evidence="7">
    <location>
        <begin position="1"/>
        <end position="23"/>
    </location>
</feature>
<proteinExistence type="inferred from homology"/>
<keyword evidence="4 10" id="KW-0378">Hydrolase</keyword>
<gene>
    <name evidence="10" type="ordered locus">DaAHT2_0302</name>
</gene>
<dbReference type="PIRSF" id="PIRSF028757">
    <property type="entry name" value="LD-carboxypeptidase"/>
    <property type="match status" value="1"/>
</dbReference>
<evidence type="ECO:0000313" key="10">
    <source>
        <dbReference type="EMBL" id="ADH85013.1"/>
    </source>
</evidence>
<dbReference type="RefSeq" id="WP_013162544.1">
    <property type="nucleotide sequence ID" value="NC_014216.1"/>
</dbReference>
<dbReference type="SUPFAM" id="SSF52317">
    <property type="entry name" value="Class I glutamine amidotransferase-like"/>
    <property type="match status" value="1"/>
</dbReference>
<evidence type="ECO:0000259" key="9">
    <source>
        <dbReference type="Pfam" id="PF17676"/>
    </source>
</evidence>
<keyword evidence="5" id="KW-0720">Serine protease</keyword>
<feature type="domain" description="LD-carboxypeptidase N-terminal" evidence="8">
    <location>
        <begin position="29"/>
        <end position="147"/>
    </location>
</feature>
<dbReference type="EMBL" id="CP001940">
    <property type="protein sequence ID" value="ADH85013.1"/>
    <property type="molecule type" value="Genomic_DNA"/>
</dbReference>
<dbReference type="HOGENOM" id="CLU_034346_3_1_7"/>
<comment type="similarity">
    <text evidence="1">Belongs to the peptidase S66 family.</text>
</comment>
<dbReference type="EC" id="3.4.17.13" evidence="10"/>
<sequence>MPATTEPAANRQPATARHLPPPLRPGDTIGVFAPAGPVQDRDAAEAGLRLLNEAGFVIRHRRGLLERRRGYLAGEDRERVEELHELWRDPEVKALLALRGGYGCLRLLPLLNWELLAARRKLLIGFSDLTVLQSALLQKTGTCPLHGPMLSTLATSDRESVRHFFQVIGGDYCRPIRPAGLEIIRPGQARGPLLGGNLACLNHLLGTPWEPDLRGSILLLEDVGEAPYRIDRLLTQLALAGRLTGLAGLILGEFQDCGPQEDIWQLLLELTAAQQLPIWGNFPVGHGRRNLTLPLGATASLDSSRGELIFT</sequence>
<reference evidence="11" key="1">
    <citation type="submission" date="2010-02" db="EMBL/GenBank/DDBJ databases">
        <title>Complete sequence of Desulfurivibrio alkaliphilus AHT2.</title>
        <authorList>
            <consortium name="US DOE Joint Genome Institute"/>
            <person name="Pitluck S."/>
            <person name="Chertkov O."/>
            <person name="Detter J.C."/>
            <person name="Han C."/>
            <person name="Tapia R."/>
            <person name="Larimer F."/>
            <person name="Land M."/>
            <person name="Hauser L."/>
            <person name="Kyrpides N."/>
            <person name="Mikhailova N."/>
            <person name="Sorokin D.Y."/>
            <person name="Muyzer G."/>
            <person name="Woyke T."/>
        </authorList>
    </citation>
    <scope>NUCLEOTIDE SEQUENCE [LARGE SCALE GENOMIC DNA]</scope>
    <source>
        <strain evidence="11">DSM 19089 / UNIQEM U267 / AHT2</strain>
    </source>
</reference>
<keyword evidence="3" id="KW-0645">Protease</keyword>
<dbReference type="InParanoid" id="D6Z6Q4"/>
<dbReference type="Pfam" id="PF02016">
    <property type="entry name" value="Peptidase_S66"/>
    <property type="match status" value="1"/>
</dbReference>
<dbReference type="CDD" id="cd07025">
    <property type="entry name" value="Peptidase_S66"/>
    <property type="match status" value="1"/>
</dbReference>
<dbReference type="InterPro" id="IPR003507">
    <property type="entry name" value="S66_fam"/>
</dbReference>
<dbReference type="Proteomes" id="UP000001508">
    <property type="component" value="Chromosome"/>
</dbReference>
<dbReference type="PANTHER" id="PTHR30237">
    <property type="entry name" value="MURAMOYLTETRAPEPTIDE CARBOXYPEPTIDASE"/>
    <property type="match status" value="1"/>
</dbReference>
<dbReference type="AlphaFoldDB" id="D6Z6Q4"/>
<dbReference type="Pfam" id="PF17676">
    <property type="entry name" value="Peptidase_S66C"/>
    <property type="match status" value="1"/>
</dbReference>
<dbReference type="GO" id="GO:0106415">
    <property type="term" value="F:muramoyltetrapeptide carboxypeptidase activity"/>
    <property type="evidence" value="ECO:0007669"/>
    <property type="project" value="UniProtKB-EC"/>
</dbReference>
<feature type="active site" description="Charge relay system" evidence="6">
    <location>
        <position position="286"/>
    </location>
</feature>
<dbReference type="InterPro" id="IPR040449">
    <property type="entry name" value="Peptidase_S66_N"/>
</dbReference>
<dbReference type="Gene3D" id="3.50.30.60">
    <property type="entry name" value="LD-carboxypeptidase A C-terminal domain-like"/>
    <property type="match status" value="1"/>
</dbReference>
<keyword evidence="2 10" id="KW-0121">Carboxypeptidase</keyword>
<dbReference type="InterPro" id="IPR027478">
    <property type="entry name" value="LdcA_N"/>
</dbReference>
<evidence type="ECO:0000313" key="11">
    <source>
        <dbReference type="Proteomes" id="UP000001508"/>
    </source>
</evidence>
<evidence type="ECO:0000256" key="4">
    <source>
        <dbReference type="ARBA" id="ARBA00022801"/>
    </source>
</evidence>
<feature type="domain" description="LD-carboxypeptidase C-terminal" evidence="9">
    <location>
        <begin position="190"/>
        <end position="301"/>
    </location>
</feature>
<dbReference type="InterPro" id="IPR029062">
    <property type="entry name" value="Class_I_gatase-like"/>
</dbReference>
<feature type="active site" description="Charge relay system" evidence="6">
    <location>
        <position position="221"/>
    </location>
</feature>
<feature type="active site" description="Nucleophile" evidence="6">
    <location>
        <position position="127"/>
    </location>
</feature>
<dbReference type="Gene3D" id="3.40.50.10740">
    <property type="entry name" value="Class I glutamine amidotransferase-like"/>
    <property type="match status" value="1"/>
</dbReference>
<dbReference type="InterPro" id="IPR027461">
    <property type="entry name" value="Carboxypeptidase_A_C_sf"/>
</dbReference>
<dbReference type="OrthoDB" id="9807329at2"/>
<evidence type="ECO:0000256" key="3">
    <source>
        <dbReference type="ARBA" id="ARBA00022670"/>
    </source>
</evidence>
<name>D6Z6Q4_DESAT</name>
<evidence type="ECO:0000256" key="7">
    <source>
        <dbReference type="SAM" id="MobiDB-lite"/>
    </source>
</evidence>
<evidence type="ECO:0000256" key="2">
    <source>
        <dbReference type="ARBA" id="ARBA00022645"/>
    </source>
</evidence>
<dbReference type="MEROPS" id="S66.001"/>
<dbReference type="KEGG" id="dak:DaAHT2_0302"/>
<organism evidence="10 11">
    <name type="scientific">Desulfurivibrio alkaliphilus (strain DSM 19089 / UNIQEM U267 / AHT2)</name>
    <dbReference type="NCBI Taxonomy" id="589865"/>
    <lineage>
        <taxon>Bacteria</taxon>
        <taxon>Pseudomonadati</taxon>
        <taxon>Thermodesulfobacteriota</taxon>
        <taxon>Desulfobulbia</taxon>
        <taxon>Desulfobulbales</taxon>
        <taxon>Desulfobulbaceae</taxon>
        <taxon>Desulfurivibrio</taxon>
    </lineage>
</organism>
<keyword evidence="11" id="KW-1185">Reference proteome</keyword>